<reference evidence="3 4" key="1">
    <citation type="submission" date="2016-10" db="EMBL/GenBank/DDBJ databases">
        <authorList>
            <person name="de Groot N.N."/>
        </authorList>
    </citation>
    <scope>NUCLEOTIDE SEQUENCE [LARGE SCALE GENOMIC DNA]</scope>
    <source>
        <strain evidence="3 4">DSM 23609</strain>
    </source>
</reference>
<evidence type="ECO:0000313" key="3">
    <source>
        <dbReference type="EMBL" id="SFF34772.1"/>
    </source>
</evidence>
<dbReference type="STRING" id="1076937.SAMN04488120_102337"/>
<keyword evidence="2" id="KW-0812">Transmembrane</keyword>
<feature type="transmembrane region" description="Helical" evidence="2">
    <location>
        <begin position="45"/>
        <end position="69"/>
    </location>
</feature>
<keyword evidence="2" id="KW-0472">Membrane</keyword>
<feature type="region of interest" description="Disordered" evidence="1">
    <location>
        <begin position="186"/>
        <end position="206"/>
    </location>
</feature>
<feature type="transmembrane region" description="Helical" evidence="2">
    <location>
        <begin position="6"/>
        <end position="24"/>
    </location>
</feature>
<dbReference type="EMBL" id="FOOC01000002">
    <property type="protein sequence ID" value="SFF34772.1"/>
    <property type="molecule type" value="Genomic_DNA"/>
</dbReference>
<sequence length="206" mass="21448">MTLPLDLTGPVSGLVCGGIFGFALERAGFASGCKLTAQLRFTDWAVFKVMFTAILVAATGIWLLQVLGLLSKEDIFIPTTYFWATLLGGVGVGAGMAIGGYCPGTSVVSFMSGRLDGLVFFLGILVGTAAFAGVYTWIEPLMHALPGPEAQTVSELLGVPDWIVLVALGVVFGAVAWFTRTPVPTGTTPSNASPTLAHGTTARSFQ</sequence>
<dbReference type="Pfam" id="PF04143">
    <property type="entry name" value="Sulf_transp"/>
    <property type="match status" value="1"/>
</dbReference>
<gene>
    <name evidence="3" type="ORF">SAMN04488120_102337</name>
</gene>
<keyword evidence="2" id="KW-1133">Transmembrane helix</keyword>
<proteinExistence type="predicted"/>
<evidence type="ECO:0000313" key="4">
    <source>
        <dbReference type="Proteomes" id="UP000199771"/>
    </source>
</evidence>
<accession>A0A1I2HY09</accession>
<evidence type="ECO:0000256" key="1">
    <source>
        <dbReference type="SAM" id="MobiDB-lite"/>
    </source>
</evidence>
<dbReference type="Proteomes" id="UP000199771">
    <property type="component" value="Unassembled WGS sequence"/>
</dbReference>
<name>A0A1I2HY09_9GAMM</name>
<evidence type="ECO:0000256" key="2">
    <source>
        <dbReference type="SAM" id="Phobius"/>
    </source>
</evidence>
<feature type="transmembrane region" description="Helical" evidence="2">
    <location>
        <begin position="115"/>
        <end position="138"/>
    </location>
</feature>
<keyword evidence="4" id="KW-1185">Reference proteome</keyword>
<feature type="transmembrane region" description="Helical" evidence="2">
    <location>
        <begin position="162"/>
        <end position="179"/>
    </location>
</feature>
<protein>
    <submittedName>
        <fullName evidence="3">Uncharacterized protein</fullName>
    </submittedName>
</protein>
<feature type="transmembrane region" description="Helical" evidence="2">
    <location>
        <begin position="81"/>
        <end position="103"/>
    </location>
</feature>
<dbReference type="AlphaFoldDB" id="A0A1I2HY09"/>
<organism evidence="3 4">
    <name type="scientific">Fontimonas thermophila</name>
    <dbReference type="NCBI Taxonomy" id="1076937"/>
    <lineage>
        <taxon>Bacteria</taxon>
        <taxon>Pseudomonadati</taxon>
        <taxon>Pseudomonadota</taxon>
        <taxon>Gammaproteobacteria</taxon>
        <taxon>Nevskiales</taxon>
        <taxon>Nevskiaceae</taxon>
        <taxon>Fontimonas</taxon>
    </lineage>
</organism>
<dbReference type="OrthoDB" id="1450994at2"/>
<dbReference type="InterPro" id="IPR007272">
    <property type="entry name" value="Sulf_transp_TsuA/YedE"/>
</dbReference>